<gene>
    <name evidence="3" type="ORF">G443_003101</name>
</gene>
<keyword evidence="2" id="KW-0472">Membrane</keyword>
<dbReference type="RefSeq" id="WP_081715259.1">
    <property type="nucleotide sequence ID" value="NZ_AUBJ02000001.1"/>
</dbReference>
<evidence type="ECO:0000256" key="2">
    <source>
        <dbReference type="SAM" id="Phobius"/>
    </source>
</evidence>
<proteinExistence type="predicted"/>
<organism evidence="3 4">
    <name type="scientific">Actinoalloteichus caeruleus DSM 43889</name>
    <dbReference type="NCBI Taxonomy" id="1120930"/>
    <lineage>
        <taxon>Bacteria</taxon>
        <taxon>Bacillati</taxon>
        <taxon>Actinomycetota</taxon>
        <taxon>Actinomycetes</taxon>
        <taxon>Pseudonocardiales</taxon>
        <taxon>Pseudonocardiaceae</taxon>
        <taxon>Actinoalloteichus</taxon>
        <taxon>Actinoalloteichus cyanogriseus</taxon>
    </lineage>
</organism>
<reference evidence="3 4" key="1">
    <citation type="submission" date="2022-06" db="EMBL/GenBank/DDBJ databases">
        <title>Genomic Encyclopedia of Type Strains, Phase I: the one thousand microbial genomes (KMG-I) project.</title>
        <authorList>
            <person name="Kyrpides N."/>
        </authorList>
    </citation>
    <scope>NUCLEOTIDE SEQUENCE [LARGE SCALE GENOMIC DNA]</scope>
    <source>
        <strain evidence="3 4">DSM 43889</strain>
    </source>
</reference>
<keyword evidence="2" id="KW-0812">Transmembrane</keyword>
<keyword evidence="4" id="KW-1185">Reference proteome</keyword>
<protein>
    <submittedName>
        <fullName evidence="3">Uncharacterized protein</fullName>
    </submittedName>
</protein>
<feature type="compositionally biased region" description="Gly residues" evidence="1">
    <location>
        <begin position="151"/>
        <end position="162"/>
    </location>
</feature>
<feature type="compositionally biased region" description="Basic and acidic residues" evidence="1">
    <location>
        <begin position="1"/>
        <end position="29"/>
    </location>
</feature>
<name>A0ABT1JM86_ACTCY</name>
<feature type="region of interest" description="Disordered" evidence="1">
    <location>
        <begin position="1"/>
        <end position="30"/>
    </location>
</feature>
<evidence type="ECO:0000313" key="4">
    <source>
        <dbReference type="Proteomes" id="UP000791080"/>
    </source>
</evidence>
<evidence type="ECO:0000256" key="1">
    <source>
        <dbReference type="SAM" id="MobiDB-lite"/>
    </source>
</evidence>
<dbReference type="Proteomes" id="UP000791080">
    <property type="component" value="Unassembled WGS sequence"/>
</dbReference>
<feature type="transmembrane region" description="Helical" evidence="2">
    <location>
        <begin position="43"/>
        <end position="64"/>
    </location>
</feature>
<accession>A0ABT1JM86</accession>
<evidence type="ECO:0000313" key="3">
    <source>
        <dbReference type="EMBL" id="MCP2332831.1"/>
    </source>
</evidence>
<keyword evidence="2" id="KW-1133">Transmembrane helix</keyword>
<comment type="caution">
    <text evidence="3">The sequence shown here is derived from an EMBL/GenBank/DDBJ whole genome shotgun (WGS) entry which is preliminary data.</text>
</comment>
<feature type="region of interest" description="Disordered" evidence="1">
    <location>
        <begin position="142"/>
        <end position="162"/>
    </location>
</feature>
<sequence>MTKPREPTLAEKRARMAAERRRREEEERAAAAAEARARTRKRVLIGGGVTVGVVALVAVMYAAAQPNEEVTAYCVDSEDNVVEDESYCDPQQATSNGGYVGTGGLIWIAGNSYHYNYGGTPNPGGTVSGGTTVRPNNAEIRTQSGTTIQRGGFGTGRGSGGS</sequence>
<dbReference type="EMBL" id="AUBJ02000001">
    <property type="protein sequence ID" value="MCP2332831.1"/>
    <property type="molecule type" value="Genomic_DNA"/>
</dbReference>